<keyword evidence="4" id="KW-1185">Reference proteome</keyword>
<feature type="domain" description="DUF1468" evidence="2">
    <location>
        <begin position="8"/>
        <end position="142"/>
    </location>
</feature>
<feature type="transmembrane region" description="Helical" evidence="1">
    <location>
        <begin position="39"/>
        <end position="61"/>
    </location>
</feature>
<organism evidence="3 4">
    <name type="scientific">Bosea caraganae</name>
    <dbReference type="NCBI Taxonomy" id="2763117"/>
    <lineage>
        <taxon>Bacteria</taxon>
        <taxon>Pseudomonadati</taxon>
        <taxon>Pseudomonadota</taxon>
        <taxon>Alphaproteobacteria</taxon>
        <taxon>Hyphomicrobiales</taxon>
        <taxon>Boseaceae</taxon>
        <taxon>Bosea</taxon>
    </lineage>
</organism>
<comment type="caution">
    <text evidence="3">The sequence shown here is derived from an EMBL/GenBank/DDBJ whole genome shotgun (WGS) entry which is preliminary data.</text>
</comment>
<dbReference type="EMBL" id="QQTP01000019">
    <property type="protein sequence ID" value="RDJ20358.1"/>
    <property type="molecule type" value="Genomic_DNA"/>
</dbReference>
<feature type="transmembrane region" description="Helical" evidence="1">
    <location>
        <begin position="7"/>
        <end position="27"/>
    </location>
</feature>
<evidence type="ECO:0000256" key="1">
    <source>
        <dbReference type="SAM" id="Phobius"/>
    </source>
</evidence>
<sequence length="146" mass="15666">MAFSKDLLSGLIFAAFGLAGIAMGWSFDPGTAREMGSGYFPRLLSWGILALGLVITARGLAATHGDKIEALHLRPFAFMIAGIVLFGLLLERAGLVISLLVLFGFAGAACYDSRWKEVVISGLLLTVFAVLVFIYGLELPMPMWPV</sequence>
<gene>
    <name evidence="3" type="ORF">DWE98_24785</name>
</gene>
<dbReference type="OrthoDB" id="5186924at2"/>
<dbReference type="InterPro" id="IPR009936">
    <property type="entry name" value="DUF1468"/>
</dbReference>
<evidence type="ECO:0000259" key="2">
    <source>
        <dbReference type="Pfam" id="PF07331"/>
    </source>
</evidence>
<dbReference type="Pfam" id="PF07331">
    <property type="entry name" value="TctB"/>
    <property type="match status" value="1"/>
</dbReference>
<dbReference type="Proteomes" id="UP000255207">
    <property type="component" value="Unassembled WGS sequence"/>
</dbReference>
<protein>
    <submittedName>
        <fullName evidence="3">Tripartite tricarboxylate transporter TctB family protein</fullName>
    </submittedName>
</protein>
<name>A0A370KZD7_9HYPH</name>
<evidence type="ECO:0000313" key="4">
    <source>
        <dbReference type="Proteomes" id="UP000255207"/>
    </source>
</evidence>
<dbReference type="AlphaFoldDB" id="A0A370KZD7"/>
<feature type="transmembrane region" description="Helical" evidence="1">
    <location>
        <begin position="118"/>
        <end position="137"/>
    </location>
</feature>
<reference evidence="4" key="1">
    <citation type="submission" date="2018-07" db="EMBL/GenBank/DDBJ databases">
        <authorList>
            <person name="Safronova V.I."/>
            <person name="Chirak E.R."/>
            <person name="Sazanova A.L."/>
        </authorList>
    </citation>
    <scope>NUCLEOTIDE SEQUENCE [LARGE SCALE GENOMIC DNA]</scope>
    <source>
        <strain evidence="4">RCAM04685</strain>
    </source>
</reference>
<proteinExistence type="predicted"/>
<evidence type="ECO:0000313" key="3">
    <source>
        <dbReference type="EMBL" id="RDJ20358.1"/>
    </source>
</evidence>
<dbReference type="RefSeq" id="WP_114831997.1">
    <property type="nucleotide sequence ID" value="NZ_QQTO01000020.1"/>
</dbReference>
<accession>A0A370KZD7</accession>
<keyword evidence="1" id="KW-0812">Transmembrane</keyword>
<keyword evidence="1" id="KW-1133">Transmembrane helix</keyword>
<keyword evidence="1" id="KW-0472">Membrane</keyword>
<feature type="transmembrane region" description="Helical" evidence="1">
    <location>
        <begin position="73"/>
        <end position="89"/>
    </location>
</feature>
<feature type="transmembrane region" description="Helical" evidence="1">
    <location>
        <begin position="95"/>
        <end position="111"/>
    </location>
</feature>